<gene>
    <name evidence="2" type="ORF">ACFL27_12310</name>
</gene>
<dbReference type="InterPro" id="IPR001638">
    <property type="entry name" value="Solute-binding_3/MltF_N"/>
</dbReference>
<proteinExistence type="predicted"/>
<dbReference type="PANTHER" id="PTHR38834:SF3">
    <property type="entry name" value="SOLUTE-BINDING PROTEIN FAMILY 3_N-TERMINAL DOMAIN-CONTAINING PROTEIN"/>
    <property type="match status" value="1"/>
</dbReference>
<protein>
    <submittedName>
        <fullName evidence="2">Substrate-binding periplasmic protein</fullName>
    </submittedName>
</protein>
<dbReference type="SMART" id="SM00062">
    <property type="entry name" value="PBPb"/>
    <property type="match status" value="1"/>
</dbReference>
<reference evidence="2 3" key="1">
    <citation type="submission" date="2024-09" db="EMBL/GenBank/DDBJ databases">
        <title>Laminarin stimulates single cell rates of sulfate reduction while oxygen inhibits transcriptomic activity in coastal marine sediment.</title>
        <authorList>
            <person name="Lindsay M."/>
            <person name="Orcutt B."/>
            <person name="Emerson D."/>
            <person name="Stepanauskas R."/>
            <person name="D'Angelo T."/>
        </authorList>
    </citation>
    <scope>NUCLEOTIDE SEQUENCE [LARGE SCALE GENOMIC DNA]</scope>
    <source>
        <strain evidence="2">SAG AM-311-K15</strain>
    </source>
</reference>
<feature type="domain" description="Solute-binding protein family 3/N-terminal" evidence="1">
    <location>
        <begin position="32"/>
        <end position="254"/>
    </location>
</feature>
<dbReference type="EMBL" id="JBHPBY010000139">
    <property type="protein sequence ID" value="MFC1850968.1"/>
    <property type="molecule type" value="Genomic_DNA"/>
</dbReference>
<organism evidence="2 3">
    <name type="scientific">candidate division CSSED10-310 bacterium</name>
    <dbReference type="NCBI Taxonomy" id="2855610"/>
    <lineage>
        <taxon>Bacteria</taxon>
        <taxon>Bacteria division CSSED10-310</taxon>
    </lineage>
</organism>
<sequence>MDVSLRYEVLKQLIYASLIMSLIFSSGVKAQELKIYTEDSIPLNYINEKGVLTGSVVEIVQEIQSRIDSRDPILVMPWKRAYQETIREPNVVLFSMTFTEQRRDLFNWVGPVAQISWVFYARADSKIVLKSLDEAKNVKRIGTYLGDVREQFLKAKGFTNLENTNSSVQNLHKLLLGRITLWASSDLGARELIKEEGIDVKSVKPAFSFKSFGLYIAFSKKTSNTIIEKWQKAYTEIKSDGTLANICWKWGHTLPTHTISPPPDP</sequence>
<accession>A0ABV6YXQ3</accession>
<dbReference type="SUPFAM" id="SSF53850">
    <property type="entry name" value="Periplasmic binding protein-like II"/>
    <property type="match status" value="1"/>
</dbReference>
<dbReference type="Gene3D" id="3.40.190.10">
    <property type="entry name" value="Periplasmic binding protein-like II"/>
    <property type="match status" value="2"/>
</dbReference>
<keyword evidence="3" id="KW-1185">Reference proteome</keyword>
<evidence type="ECO:0000313" key="3">
    <source>
        <dbReference type="Proteomes" id="UP001594351"/>
    </source>
</evidence>
<dbReference type="PANTHER" id="PTHR38834">
    <property type="entry name" value="PERIPLASMIC SUBSTRATE BINDING PROTEIN FAMILY 3"/>
    <property type="match status" value="1"/>
</dbReference>
<dbReference type="Proteomes" id="UP001594351">
    <property type="component" value="Unassembled WGS sequence"/>
</dbReference>
<comment type="caution">
    <text evidence="2">The sequence shown here is derived from an EMBL/GenBank/DDBJ whole genome shotgun (WGS) entry which is preliminary data.</text>
</comment>
<evidence type="ECO:0000313" key="2">
    <source>
        <dbReference type="EMBL" id="MFC1850968.1"/>
    </source>
</evidence>
<name>A0ABV6YXQ3_UNCC1</name>
<dbReference type="Pfam" id="PF00497">
    <property type="entry name" value="SBP_bac_3"/>
    <property type="match status" value="1"/>
</dbReference>
<evidence type="ECO:0000259" key="1">
    <source>
        <dbReference type="SMART" id="SM00062"/>
    </source>
</evidence>